<dbReference type="InterPro" id="IPR036388">
    <property type="entry name" value="WH-like_DNA-bd_sf"/>
</dbReference>
<dbReference type="RefSeq" id="WP_034714429.1">
    <property type="nucleotide sequence ID" value="NZ_AWQS01000028.1"/>
</dbReference>
<keyword evidence="4" id="KW-0804">Transcription</keyword>
<keyword evidence="2" id="KW-0805">Transcription regulation</keyword>
<keyword evidence="3" id="KW-0238">DNA-binding</keyword>
<dbReference type="InterPro" id="IPR005119">
    <property type="entry name" value="LysR_subst-bd"/>
</dbReference>
<dbReference type="GO" id="GO:0003700">
    <property type="term" value="F:DNA-binding transcription factor activity"/>
    <property type="evidence" value="ECO:0007669"/>
    <property type="project" value="InterPro"/>
</dbReference>
<comment type="caution">
    <text evidence="6">The sequence shown here is derived from an EMBL/GenBank/DDBJ whole genome shotgun (WGS) entry which is preliminary data.</text>
</comment>
<dbReference type="CDD" id="cd05466">
    <property type="entry name" value="PBP2_LTTR_substrate"/>
    <property type="match status" value="1"/>
</dbReference>
<dbReference type="OrthoDB" id="9789529at2"/>
<evidence type="ECO:0000259" key="5">
    <source>
        <dbReference type="PROSITE" id="PS50931"/>
    </source>
</evidence>
<dbReference type="PANTHER" id="PTHR30419:SF8">
    <property type="entry name" value="NITROGEN ASSIMILATION TRANSCRIPTIONAL ACTIVATOR-RELATED"/>
    <property type="match status" value="1"/>
</dbReference>
<evidence type="ECO:0000256" key="3">
    <source>
        <dbReference type="ARBA" id="ARBA00023125"/>
    </source>
</evidence>
<dbReference type="InterPro" id="IPR036390">
    <property type="entry name" value="WH_DNA-bd_sf"/>
</dbReference>
<accession>W9GQ04</accession>
<dbReference type="Pfam" id="PF03466">
    <property type="entry name" value="LysR_substrate"/>
    <property type="match status" value="1"/>
</dbReference>
<dbReference type="AlphaFoldDB" id="W9GQ04"/>
<organism evidence="6 7">
    <name type="scientific">Intrasporangium chromatireducens Q5-1</name>
    <dbReference type="NCBI Taxonomy" id="584657"/>
    <lineage>
        <taxon>Bacteria</taxon>
        <taxon>Bacillati</taxon>
        <taxon>Actinomycetota</taxon>
        <taxon>Actinomycetes</taxon>
        <taxon>Micrococcales</taxon>
        <taxon>Intrasporangiaceae</taxon>
        <taxon>Intrasporangium</taxon>
    </lineage>
</organism>
<dbReference type="SUPFAM" id="SSF53850">
    <property type="entry name" value="Periplasmic binding protein-like II"/>
    <property type="match status" value="1"/>
</dbReference>
<evidence type="ECO:0000313" key="6">
    <source>
        <dbReference type="EMBL" id="EWT06913.1"/>
    </source>
</evidence>
<evidence type="ECO:0000256" key="4">
    <source>
        <dbReference type="ARBA" id="ARBA00023163"/>
    </source>
</evidence>
<dbReference type="InterPro" id="IPR050950">
    <property type="entry name" value="HTH-type_LysR_regulators"/>
</dbReference>
<dbReference type="SUPFAM" id="SSF46785">
    <property type="entry name" value="Winged helix' DNA-binding domain"/>
    <property type="match status" value="1"/>
</dbReference>
<dbReference type="Gene3D" id="3.40.190.290">
    <property type="match status" value="1"/>
</dbReference>
<dbReference type="Pfam" id="PF00126">
    <property type="entry name" value="HTH_1"/>
    <property type="match status" value="1"/>
</dbReference>
<dbReference type="EMBL" id="AWQS01000028">
    <property type="protein sequence ID" value="EWT06913.1"/>
    <property type="molecule type" value="Genomic_DNA"/>
</dbReference>
<keyword evidence="7" id="KW-1185">Reference proteome</keyword>
<dbReference type="PRINTS" id="PR00039">
    <property type="entry name" value="HTHLYSR"/>
</dbReference>
<sequence length="314" mass="33941">MTTLHQLRCFLAAYESGSLTAAATRLGHAQPSVSEQVRVLERSLGARLFQRVGRGLLPTEAAHELRPHAEQALAAVSAGQQAVRSVNEVETGTIRFGVFGASRIYLSGAVVLEVLQRHPGVRVELVGRHTTDVLEQLRRGQLEAALVSLPVDDPNLEVNPLIRDELVYASAHADRLSQPVTGPRLGAAPLVLPWASWAQIDTTRSQLATMVEATGRTLQTRVEVEDVETALEVAESGEADTVLGLGMLHLLADRLSPDLGWVPLRPKVFDRFAIVHRTGAVLSPATALMVDVVSARMRAVARGADRLGRVRALR</sequence>
<dbReference type="PATRIC" id="fig|584657.3.peg.1128"/>
<comment type="similarity">
    <text evidence="1">Belongs to the LysR transcriptional regulatory family.</text>
</comment>
<feature type="domain" description="HTH lysR-type" evidence="5">
    <location>
        <begin position="1"/>
        <end position="59"/>
    </location>
</feature>
<protein>
    <submittedName>
        <fullName evidence="6">LysR family transcriptional regulator</fullName>
    </submittedName>
</protein>
<dbReference type="GO" id="GO:0005829">
    <property type="term" value="C:cytosol"/>
    <property type="evidence" value="ECO:0007669"/>
    <property type="project" value="TreeGrafter"/>
</dbReference>
<dbReference type="PANTHER" id="PTHR30419">
    <property type="entry name" value="HTH-TYPE TRANSCRIPTIONAL REGULATOR YBHD"/>
    <property type="match status" value="1"/>
</dbReference>
<dbReference type="InterPro" id="IPR000847">
    <property type="entry name" value="LysR_HTH_N"/>
</dbReference>
<dbReference type="PROSITE" id="PS50931">
    <property type="entry name" value="HTH_LYSR"/>
    <property type="match status" value="1"/>
</dbReference>
<evidence type="ECO:0000256" key="2">
    <source>
        <dbReference type="ARBA" id="ARBA00023015"/>
    </source>
</evidence>
<evidence type="ECO:0000313" key="7">
    <source>
        <dbReference type="Proteomes" id="UP000019494"/>
    </source>
</evidence>
<proteinExistence type="inferred from homology"/>
<dbReference type="GO" id="GO:0003677">
    <property type="term" value="F:DNA binding"/>
    <property type="evidence" value="ECO:0007669"/>
    <property type="project" value="UniProtKB-KW"/>
</dbReference>
<reference evidence="7" key="1">
    <citation type="submission" date="2013-08" db="EMBL/GenBank/DDBJ databases">
        <title>Intrasporangium oryzae NRRL B-24470.</title>
        <authorList>
            <person name="Liu H."/>
            <person name="Wang G."/>
        </authorList>
    </citation>
    <scope>NUCLEOTIDE SEQUENCE [LARGE SCALE GENOMIC DNA]</scope>
    <source>
        <strain evidence="7">Q5-1</strain>
    </source>
</reference>
<dbReference type="Proteomes" id="UP000019494">
    <property type="component" value="Unassembled WGS sequence"/>
</dbReference>
<name>W9GQ04_9MICO</name>
<evidence type="ECO:0000256" key="1">
    <source>
        <dbReference type="ARBA" id="ARBA00009437"/>
    </source>
</evidence>
<gene>
    <name evidence="6" type="ORF">N864_11870</name>
</gene>
<dbReference type="Gene3D" id="1.10.10.10">
    <property type="entry name" value="Winged helix-like DNA-binding domain superfamily/Winged helix DNA-binding domain"/>
    <property type="match status" value="1"/>
</dbReference>